<evidence type="ECO:0000259" key="11">
    <source>
        <dbReference type="Pfam" id="PF19310"/>
    </source>
</evidence>
<evidence type="ECO:0000313" key="13">
    <source>
        <dbReference type="Proteomes" id="UP000192578"/>
    </source>
</evidence>
<protein>
    <recommendedName>
        <fullName evidence="8">oligopeptidase A</fullName>
        <ecNumber evidence="8">3.4.24.70</ecNumber>
    </recommendedName>
</protein>
<dbReference type="PANTHER" id="PTHR11804:SF83">
    <property type="entry name" value="LD37516P"/>
    <property type="match status" value="1"/>
</dbReference>
<name>A0A1W0WVQ9_HYPEX</name>
<gene>
    <name evidence="12" type="ORF">BV898_06706</name>
</gene>
<dbReference type="GO" id="GO:0046872">
    <property type="term" value="F:metal ion binding"/>
    <property type="evidence" value="ECO:0007669"/>
    <property type="project" value="UniProtKB-UniRule"/>
</dbReference>
<comment type="cofactor">
    <cofactor evidence="9">
        <name>Zn(2+)</name>
        <dbReference type="ChEBI" id="CHEBI:29105"/>
    </cofactor>
    <text evidence="9">Binds 1 zinc ion.</text>
</comment>
<evidence type="ECO:0000256" key="6">
    <source>
        <dbReference type="ARBA" id="ARBA00023049"/>
    </source>
</evidence>
<comment type="catalytic activity">
    <reaction evidence="7">
        <text>Hydrolysis of oligopeptides, with broad specificity. Gly or Ala commonly occur as P1 or P1' residues, but more distant residues are also important, as is shown by the fact that Z-Gly-Pro-Gly-|-Gly-Pro-Ala is cleaved, but not Z-(Gly)(5).</text>
        <dbReference type="EC" id="3.4.24.70"/>
    </reaction>
</comment>
<evidence type="ECO:0000256" key="4">
    <source>
        <dbReference type="ARBA" id="ARBA00022801"/>
    </source>
</evidence>
<feature type="domain" description="Oligopeptidase A N-terminal" evidence="11">
    <location>
        <begin position="79"/>
        <end position="196"/>
    </location>
</feature>
<dbReference type="InterPro" id="IPR045666">
    <property type="entry name" value="OpdA_N"/>
</dbReference>
<keyword evidence="4 9" id="KW-0378">Hydrolase</keyword>
<dbReference type="EMBL" id="MTYJ01000041">
    <property type="protein sequence ID" value="OQV19285.1"/>
    <property type="molecule type" value="Genomic_DNA"/>
</dbReference>
<dbReference type="InterPro" id="IPR024079">
    <property type="entry name" value="MetalloPept_cat_dom_sf"/>
</dbReference>
<evidence type="ECO:0000259" key="10">
    <source>
        <dbReference type="Pfam" id="PF01432"/>
    </source>
</evidence>
<dbReference type="Pfam" id="PF01432">
    <property type="entry name" value="Peptidase_M3"/>
    <property type="match status" value="1"/>
</dbReference>
<dbReference type="GO" id="GO:0004222">
    <property type="term" value="F:metalloendopeptidase activity"/>
    <property type="evidence" value="ECO:0007669"/>
    <property type="project" value="UniProtKB-EC"/>
</dbReference>
<dbReference type="InterPro" id="IPR024077">
    <property type="entry name" value="Neurolysin/TOP_dom2"/>
</dbReference>
<dbReference type="Proteomes" id="UP000192578">
    <property type="component" value="Unassembled WGS sequence"/>
</dbReference>
<evidence type="ECO:0000256" key="3">
    <source>
        <dbReference type="ARBA" id="ARBA00022723"/>
    </source>
</evidence>
<accession>A0A1W0WVQ9</accession>
<dbReference type="SUPFAM" id="SSF55486">
    <property type="entry name" value="Metalloproteases ('zincins'), catalytic domain"/>
    <property type="match status" value="1"/>
</dbReference>
<dbReference type="EC" id="3.4.24.70" evidence="8"/>
<keyword evidence="6 9" id="KW-0482">Metalloprotease</keyword>
<evidence type="ECO:0000256" key="7">
    <source>
        <dbReference type="ARBA" id="ARBA00024603"/>
    </source>
</evidence>
<dbReference type="Gene3D" id="3.40.390.10">
    <property type="entry name" value="Collagenase (Catalytic Domain)"/>
    <property type="match status" value="1"/>
</dbReference>
<comment type="similarity">
    <text evidence="1 9">Belongs to the peptidase M3 family.</text>
</comment>
<dbReference type="AlphaFoldDB" id="A0A1W0WVQ9"/>
<sequence length="720" mass="82289">MRFRRHARLLVMCVRRELQRTPQRTFSSSRVSHNGYYLLLPAVPPDTEQSNPLLRTDREPQYDIISDKNVLSGLGKIAINYESAFYQLEEDIKKSPENATFEAVFDPLDRLNHTLVHAFTTAKTLSCGKTSPQLEDALLQSEQAVYRCRCLPNSSQTLFKAVKEIAKQRDLSEPQKRVVSRALLEARLNGAELSQQDHNVYQSILATLSEKQQTFRSRLVKSSAQFSSSILNPAAMEEAPLSVLGRFGRDPADSTRMSVTLKTPVYDAFMMYCRDSKMRRDAWQAFVGRAGFRDADLNNSLIIEDIRLMRSKEAKLFGYENYAELSMETKMARSVKHVMTSLSELTLPSKVKCQSDLVELQDFANKSGFNEDLQLWDMAYWRRKQREATFQISESEVQSYFQYPVILEQLFQLCKDLFNVTIKESNGALVWHRDVKRYQIFDEDDREIAGFYLDPYARPGQKGLMPRLELGQSKSVAAGSLPLASLLFSFQPPNASNPSLLTYEDVNVFFEKFGSSMQHLLTTMPYGDISGTNNVEWDALHVCGSTMRMLLQSPVVLKRLSRHIDTGKEIPDDLVRRLYQSEKHLSSLDLLSEMYFGILDLSLYTKTDFWLDITKDVWRNMMPFALDKRDSHPCGFAHIFIGPYAAGYYTFLWSEMVAADVFAAFGEAGFTNDKALRQTGKLFRDTFLSLGGGCHSAEVFRRFRGRDPSPQALLRLYDIV</sequence>
<dbReference type="OrthoDB" id="534666at2759"/>
<evidence type="ECO:0000313" key="12">
    <source>
        <dbReference type="EMBL" id="OQV19285.1"/>
    </source>
</evidence>
<evidence type="ECO:0000256" key="1">
    <source>
        <dbReference type="ARBA" id="ARBA00006040"/>
    </source>
</evidence>
<feature type="domain" description="Peptidase M3A/M3B catalytic" evidence="10">
    <location>
        <begin position="269"/>
        <end position="716"/>
    </location>
</feature>
<reference evidence="13" key="1">
    <citation type="submission" date="2017-01" db="EMBL/GenBank/DDBJ databases">
        <title>Comparative genomics of anhydrobiosis in the tardigrade Hypsibius dujardini.</title>
        <authorList>
            <person name="Yoshida Y."/>
            <person name="Koutsovoulos G."/>
            <person name="Laetsch D."/>
            <person name="Stevens L."/>
            <person name="Kumar S."/>
            <person name="Horikawa D."/>
            <person name="Ishino K."/>
            <person name="Komine S."/>
            <person name="Tomita M."/>
            <person name="Blaxter M."/>
            <person name="Arakawa K."/>
        </authorList>
    </citation>
    <scope>NUCLEOTIDE SEQUENCE [LARGE SCALE GENOMIC DNA]</scope>
    <source>
        <strain evidence="13">Z151</strain>
    </source>
</reference>
<dbReference type="InterPro" id="IPR034005">
    <property type="entry name" value="M3A_DCP"/>
</dbReference>
<evidence type="ECO:0000256" key="2">
    <source>
        <dbReference type="ARBA" id="ARBA00022670"/>
    </source>
</evidence>
<keyword evidence="5 9" id="KW-0862">Zinc</keyword>
<comment type="caution">
    <text evidence="12">The sequence shown here is derived from an EMBL/GenBank/DDBJ whole genome shotgun (WGS) entry which is preliminary data.</text>
</comment>
<keyword evidence="13" id="KW-1185">Reference proteome</keyword>
<dbReference type="GO" id="GO:0006508">
    <property type="term" value="P:proteolysis"/>
    <property type="evidence" value="ECO:0007669"/>
    <property type="project" value="UniProtKB-KW"/>
</dbReference>
<keyword evidence="3 9" id="KW-0479">Metal-binding</keyword>
<dbReference type="CDD" id="cd06456">
    <property type="entry name" value="M3A_DCP"/>
    <property type="match status" value="1"/>
</dbReference>
<dbReference type="InterPro" id="IPR045090">
    <property type="entry name" value="Pept_M3A_M3B"/>
</dbReference>
<keyword evidence="2 9" id="KW-0645">Protease</keyword>
<evidence type="ECO:0000256" key="9">
    <source>
        <dbReference type="RuleBase" id="RU003435"/>
    </source>
</evidence>
<dbReference type="Pfam" id="PF19310">
    <property type="entry name" value="TOP_N"/>
    <property type="match status" value="1"/>
</dbReference>
<evidence type="ECO:0000256" key="5">
    <source>
        <dbReference type="ARBA" id="ARBA00022833"/>
    </source>
</evidence>
<proteinExistence type="inferred from homology"/>
<dbReference type="PANTHER" id="PTHR11804">
    <property type="entry name" value="PROTEASE M3 THIMET OLIGOPEPTIDASE-RELATED"/>
    <property type="match status" value="1"/>
</dbReference>
<dbReference type="Gene3D" id="1.10.1370.10">
    <property type="entry name" value="Neurolysin, domain 3"/>
    <property type="match status" value="1"/>
</dbReference>
<dbReference type="InterPro" id="IPR001567">
    <property type="entry name" value="Pept_M3A_M3B_dom"/>
</dbReference>
<organism evidence="12 13">
    <name type="scientific">Hypsibius exemplaris</name>
    <name type="common">Freshwater tardigrade</name>
    <dbReference type="NCBI Taxonomy" id="2072580"/>
    <lineage>
        <taxon>Eukaryota</taxon>
        <taxon>Metazoa</taxon>
        <taxon>Ecdysozoa</taxon>
        <taxon>Tardigrada</taxon>
        <taxon>Eutardigrada</taxon>
        <taxon>Parachela</taxon>
        <taxon>Hypsibioidea</taxon>
        <taxon>Hypsibiidae</taxon>
        <taxon>Hypsibius</taxon>
    </lineage>
</organism>
<evidence type="ECO:0000256" key="8">
    <source>
        <dbReference type="ARBA" id="ARBA00026100"/>
    </source>
</evidence>